<evidence type="ECO:0000313" key="2">
    <source>
        <dbReference type="Proteomes" id="UP000033072"/>
    </source>
</evidence>
<dbReference type="AlphaFoldDB" id="A0A0E3S7K1"/>
<keyword evidence="2" id="KW-1185">Reference proteome</keyword>
<evidence type="ECO:0000313" key="1">
    <source>
        <dbReference type="EMBL" id="AKB75402.1"/>
    </source>
</evidence>
<dbReference type="Proteomes" id="UP000033072">
    <property type="component" value="Chromosome"/>
</dbReference>
<dbReference type="SUPFAM" id="SSF53187">
    <property type="entry name" value="Zn-dependent exopeptidases"/>
    <property type="match status" value="1"/>
</dbReference>
<sequence length="222" mass="25097">MKADEKAGCSPDKHNCTDAYTTHKYTNETGLRVYGQGKPVRLFVAGLHGDEWRDTTEILLKIKPPEKGTLALIPLVNRGEYISTLDPAYYQGMGISILEAVEALNPEIYIELHSYSGENLEKLAGRDRLERIGVPAYSVLKAGVLLGSVSPWIRRKYFAKEALCLSFEVQKGNPLAGEFAASMLEILKETESRDEFVEFLRKEFPEQARKAIEDYRRFYGEL</sequence>
<proteinExistence type="predicted"/>
<accession>A0A0E3S7K1</accession>
<dbReference type="EMBL" id="CP009515">
    <property type="protein sequence ID" value="AKB75402.1"/>
    <property type="molecule type" value="Genomic_DNA"/>
</dbReference>
<organism evidence="1 2">
    <name type="scientific">Methanosarcina lacustris Z-7289</name>
    <dbReference type="NCBI Taxonomy" id="1434111"/>
    <lineage>
        <taxon>Archaea</taxon>
        <taxon>Methanobacteriati</taxon>
        <taxon>Methanobacteriota</taxon>
        <taxon>Stenosarchaea group</taxon>
        <taxon>Methanomicrobia</taxon>
        <taxon>Methanosarcinales</taxon>
        <taxon>Methanosarcinaceae</taxon>
        <taxon>Methanosarcina</taxon>
    </lineage>
</organism>
<reference evidence="1 2" key="1">
    <citation type="submission" date="2014-07" db="EMBL/GenBank/DDBJ databases">
        <title>Methanogenic archaea and the global carbon cycle.</title>
        <authorList>
            <person name="Henriksen J.R."/>
            <person name="Luke J."/>
            <person name="Reinhart S."/>
            <person name="Benedict M.N."/>
            <person name="Youngblut N.D."/>
            <person name="Metcalf M.E."/>
            <person name="Whitaker R.J."/>
            <person name="Metcalf W.W."/>
        </authorList>
    </citation>
    <scope>NUCLEOTIDE SEQUENCE [LARGE SCALE GENOMIC DNA]</scope>
    <source>
        <strain evidence="1 2">Z-7289</strain>
    </source>
</reference>
<gene>
    <name evidence="1" type="ORF">MSLAZ_2141</name>
</gene>
<dbReference type="KEGG" id="mls:MSLAZ_2141"/>
<dbReference type="OrthoDB" id="70832at2157"/>
<dbReference type="PATRIC" id="fig|1434111.4.peg.2844"/>
<dbReference type="HOGENOM" id="CLU_087505_0_0_2"/>
<dbReference type="InterPro" id="IPR019218">
    <property type="entry name" value="DUF2119"/>
</dbReference>
<evidence type="ECO:0008006" key="3">
    <source>
        <dbReference type="Google" id="ProtNLM"/>
    </source>
</evidence>
<protein>
    <recommendedName>
        <fullName evidence="3">DUF2119 domain-containing protein</fullName>
    </recommendedName>
</protein>
<dbReference type="Pfam" id="PF09892">
    <property type="entry name" value="DUF2119"/>
    <property type="match status" value="1"/>
</dbReference>
<dbReference type="PIRSF" id="PIRSF005919">
    <property type="entry name" value="UCP005919"/>
    <property type="match status" value="1"/>
</dbReference>
<name>A0A0E3S7K1_9EURY</name>